<dbReference type="OrthoDB" id="265717at2759"/>
<dbReference type="AlphaFoldDB" id="A0A8T2RD21"/>
<evidence type="ECO:0000259" key="5">
    <source>
        <dbReference type="PROSITE" id="PS50865"/>
    </source>
</evidence>
<keyword evidence="3" id="KW-0862">Zinc</keyword>
<dbReference type="Gene3D" id="6.10.140.2220">
    <property type="match status" value="1"/>
</dbReference>
<evidence type="ECO:0000313" key="7">
    <source>
        <dbReference type="Proteomes" id="UP000825935"/>
    </source>
</evidence>
<sequence length="455" mass="50656">MRTRRGNGYSVCTSLCRTDRPFKRARIYLSNTFHGCDFNGTNMISLWESPDQDTISGSNPFDTLPDDLLLCIFERLAASSSAPADLLCCKQTCRRFNSITGHPLVLAKVSAPALRVKASSWCPESSSFLERCADAGNIESCYMLGMISFYCLNERERGIMLMSRAAKVLHPWALHSLAVIQFNGSGGARKHKNLRAGVSLCARAATLGHIDAMRELGHCLQDGYGITRNVLEGRKLLLEANAREAAAAVASSFSDATGRAIQVTAARIAIGCFQHHFRNQLVRNKAYDTQTSMRGEDNDGDARRHRQQQHPLYKLLQSGGCSLLSDFGCNVPPPKLHVAHRFLVEWFTISPPPDGLRLCSHEHCGRPETRRHEFRRCSACGSVNYCSRACQALDWKLRHKLVCISGTGNLHHRPLQHNVHEQGAGNGIHAPLLVMNQQDYNEPEFNDENYEADHL</sequence>
<dbReference type="OMA" id="INDHAAC"/>
<protein>
    <recommendedName>
        <fullName evidence="5">MYND-type domain-containing protein</fullName>
    </recommendedName>
</protein>
<dbReference type="InterPro" id="IPR011990">
    <property type="entry name" value="TPR-like_helical_dom_sf"/>
</dbReference>
<dbReference type="PANTHER" id="PTHR46758">
    <property type="entry name" value="MYND DOMAIN-CONTAINING"/>
    <property type="match status" value="1"/>
</dbReference>
<dbReference type="SUPFAM" id="SSF144232">
    <property type="entry name" value="HIT/MYND zinc finger-like"/>
    <property type="match status" value="1"/>
</dbReference>
<dbReference type="CDD" id="cd09917">
    <property type="entry name" value="F-box_SF"/>
    <property type="match status" value="1"/>
</dbReference>
<evidence type="ECO:0000256" key="1">
    <source>
        <dbReference type="ARBA" id="ARBA00022723"/>
    </source>
</evidence>
<accession>A0A8T2RD21</accession>
<dbReference type="InterPro" id="IPR036047">
    <property type="entry name" value="F-box-like_dom_sf"/>
</dbReference>
<evidence type="ECO:0000256" key="4">
    <source>
        <dbReference type="PROSITE-ProRule" id="PRU00134"/>
    </source>
</evidence>
<dbReference type="PROSITE" id="PS50865">
    <property type="entry name" value="ZF_MYND_2"/>
    <property type="match status" value="1"/>
</dbReference>
<dbReference type="SUPFAM" id="SSF81901">
    <property type="entry name" value="HCP-like"/>
    <property type="match status" value="1"/>
</dbReference>
<name>A0A8T2RD21_CERRI</name>
<gene>
    <name evidence="6" type="ORF">KP509_28G046200</name>
</gene>
<dbReference type="Pfam" id="PF12937">
    <property type="entry name" value="F-box-like"/>
    <property type="match status" value="1"/>
</dbReference>
<keyword evidence="2 4" id="KW-0863">Zinc-finger</keyword>
<dbReference type="GO" id="GO:0008270">
    <property type="term" value="F:zinc ion binding"/>
    <property type="evidence" value="ECO:0007669"/>
    <property type="project" value="UniProtKB-KW"/>
</dbReference>
<dbReference type="SUPFAM" id="SSF81383">
    <property type="entry name" value="F-box domain"/>
    <property type="match status" value="1"/>
</dbReference>
<reference evidence="6" key="1">
    <citation type="submission" date="2021-08" db="EMBL/GenBank/DDBJ databases">
        <title>WGS assembly of Ceratopteris richardii.</title>
        <authorList>
            <person name="Marchant D.B."/>
            <person name="Chen G."/>
            <person name="Jenkins J."/>
            <person name="Shu S."/>
            <person name="Leebens-Mack J."/>
            <person name="Grimwood J."/>
            <person name="Schmutz J."/>
            <person name="Soltis P."/>
            <person name="Soltis D."/>
            <person name="Chen Z.-H."/>
        </authorList>
    </citation>
    <scope>NUCLEOTIDE SEQUENCE</scope>
    <source>
        <strain evidence="6">Whitten #5841</strain>
        <tissue evidence="6">Leaf</tissue>
    </source>
</reference>
<dbReference type="InterPro" id="IPR002893">
    <property type="entry name" value="Znf_MYND"/>
</dbReference>
<dbReference type="Pfam" id="PF23310">
    <property type="entry name" value="TPR_27"/>
    <property type="match status" value="1"/>
</dbReference>
<organism evidence="6 7">
    <name type="scientific">Ceratopteris richardii</name>
    <name type="common">Triangle waterfern</name>
    <dbReference type="NCBI Taxonomy" id="49495"/>
    <lineage>
        <taxon>Eukaryota</taxon>
        <taxon>Viridiplantae</taxon>
        <taxon>Streptophyta</taxon>
        <taxon>Embryophyta</taxon>
        <taxon>Tracheophyta</taxon>
        <taxon>Polypodiopsida</taxon>
        <taxon>Polypodiidae</taxon>
        <taxon>Polypodiales</taxon>
        <taxon>Pteridineae</taxon>
        <taxon>Pteridaceae</taxon>
        <taxon>Parkerioideae</taxon>
        <taxon>Ceratopteris</taxon>
    </lineage>
</organism>
<dbReference type="FunFam" id="6.10.140.2220:FF:000033">
    <property type="entry name" value="Predicted protein"/>
    <property type="match status" value="1"/>
</dbReference>
<evidence type="ECO:0000256" key="2">
    <source>
        <dbReference type="ARBA" id="ARBA00022771"/>
    </source>
</evidence>
<feature type="domain" description="MYND-type" evidence="5">
    <location>
        <begin position="361"/>
        <end position="403"/>
    </location>
</feature>
<dbReference type="InterPro" id="IPR044508">
    <property type="entry name" value="At5g50450/At1g67340-like"/>
</dbReference>
<dbReference type="Gene3D" id="1.25.40.10">
    <property type="entry name" value="Tetratricopeptide repeat domain"/>
    <property type="match status" value="1"/>
</dbReference>
<dbReference type="EMBL" id="CM035433">
    <property type="protein sequence ID" value="KAH7293870.1"/>
    <property type="molecule type" value="Genomic_DNA"/>
</dbReference>
<keyword evidence="7" id="KW-1185">Reference proteome</keyword>
<dbReference type="PANTHER" id="PTHR46758:SF2">
    <property type="entry name" value="OJ1485_B09.11 PROTEIN"/>
    <property type="match status" value="1"/>
</dbReference>
<dbReference type="Proteomes" id="UP000825935">
    <property type="component" value="Chromosome 28"/>
</dbReference>
<dbReference type="InterPro" id="IPR057136">
    <property type="entry name" value="At2g35280_TPR_dom"/>
</dbReference>
<dbReference type="Pfam" id="PF01753">
    <property type="entry name" value="zf-MYND"/>
    <property type="match status" value="1"/>
</dbReference>
<dbReference type="InterPro" id="IPR001810">
    <property type="entry name" value="F-box_dom"/>
</dbReference>
<proteinExistence type="predicted"/>
<keyword evidence="1" id="KW-0479">Metal-binding</keyword>
<evidence type="ECO:0000256" key="3">
    <source>
        <dbReference type="ARBA" id="ARBA00022833"/>
    </source>
</evidence>
<evidence type="ECO:0000313" key="6">
    <source>
        <dbReference type="EMBL" id="KAH7293870.1"/>
    </source>
</evidence>
<comment type="caution">
    <text evidence="6">The sequence shown here is derived from an EMBL/GenBank/DDBJ whole genome shotgun (WGS) entry which is preliminary data.</text>
</comment>
<dbReference type="Gene3D" id="1.20.1280.50">
    <property type="match status" value="1"/>
</dbReference>